<name>A0ACB9QPR1_9MYRT</name>
<comment type="caution">
    <text evidence="1">The sequence shown here is derived from an EMBL/GenBank/DDBJ whole genome shotgun (WGS) entry which is preliminary data.</text>
</comment>
<keyword evidence="2" id="KW-1185">Reference proteome</keyword>
<reference evidence="2" key="1">
    <citation type="journal article" date="2023" name="Front. Plant Sci.">
        <title>Chromosomal-level genome assembly of Melastoma candidum provides insights into trichome evolution.</title>
        <authorList>
            <person name="Zhong Y."/>
            <person name="Wu W."/>
            <person name="Sun C."/>
            <person name="Zou P."/>
            <person name="Liu Y."/>
            <person name="Dai S."/>
            <person name="Zhou R."/>
        </authorList>
    </citation>
    <scope>NUCLEOTIDE SEQUENCE [LARGE SCALE GENOMIC DNA]</scope>
</reference>
<accession>A0ACB9QPR1</accession>
<evidence type="ECO:0000313" key="1">
    <source>
        <dbReference type="EMBL" id="KAI4368911.1"/>
    </source>
</evidence>
<protein>
    <submittedName>
        <fullName evidence="1">Uncharacterized protein</fullName>
    </submittedName>
</protein>
<evidence type="ECO:0000313" key="2">
    <source>
        <dbReference type="Proteomes" id="UP001057402"/>
    </source>
</evidence>
<sequence>MQVEAEFLLHPHLHHNHHLYYSPASRDFPSPSSSSSLDDALLLPLPLPILPSDVLPFPDVDMIADVCDWLTDDSHLSPPLSFGECSDRRPDSSPISYESGYSGGSTAQNPSSLVFPGEAGEFDGRSAVFHLIRAYGEAKASEQEVLARVILMRLRDGSSPAGNPHERMAYHFVMASGDGRWDDHCHLVRGSLENFAEALCAFYQTIPVGKFTHLAANSAILNAIPEDTHVIHIVDFEVEEGIQWPLLIHEMACRGQRFLRLTSTRWGDRQDSDLSRERFRETESRLCKLASSLGVKLTMEEVGTESLVAELRKRSRTGEFLAFNCMVGLPHMRSGSSLAASCAAEFLRAAKDSIDVLGGNTGIIVLGDSMGLEEESSKGYVSFLESKLVQTQTLFEAMEFHFPENLGEARIAMECLFLGPSSASRFGFREWEEISRASEEIAHMGLRPRAMSETQSTEAKQVVGEGESPYWVRAGENEMSLNYLGTRLARVSCWN</sequence>
<dbReference type="Proteomes" id="UP001057402">
    <property type="component" value="Chromosome 5"/>
</dbReference>
<proteinExistence type="predicted"/>
<organism evidence="1 2">
    <name type="scientific">Melastoma candidum</name>
    <dbReference type="NCBI Taxonomy" id="119954"/>
    <lineage>
        <taxon>Eukaryota</taxon>
        <taxon>Viridiplantae</taxon>
        <taxon>Streptophyta</taxon>
        <taxon>Embryophyta</taxon>
        <taxon>Tracheophyta</taxon>
        <taxon>Spermatophyta</taxon>
        <taxon>Magnoliopsida</taxon>
        <taxon>eudicotyledons</taxon>
        <taxon>Gunneridae</taxon>
        <taxon>Pentapetalae</taxon>
        <taxon>rosids</taxon>
        <taxon>malvids</taxon>
        <taxon>Myrtales</taxon>
        <taxon>Melastomataceae</taxon>
        <taxon>Melastomatoideae</taxon>
        <taxon>Melastomateae</taxon>
        <taxon>Melastoma</taxon>
    </lineage>
</organism>
<dbReference type="EMBL" id="CM042884">
    <property type="protein sequence ID" value="KAI4368911.1"/>
    <property type="molecule type" value="Genomic_DNA"/>
</dbReference>
<gene>
    <name evidence="1" type="ORF">MLD38_017414</name>
</gene>